<evidence type="ECO:0000256" key="1">
    <source>
        <dbReference type="SAM" id="MobiDB-lite"/>
    </source>
</evidence>
<feature type="compositionally biased region" description="Polar residues" evidence="1">
    <location>
        <begin position="70"/>
        <end position="81"/>
    </location>
</feature>
<evidence type="ECO:0000313" key="3">
    <source>
        <dbReference type="Proteomes" id="UP000314294"/>
    </source>
</evidence>
<dbReference type="Proteomes" id="UP000314294">
    <property type="component" value="Unassembled WGS sequence"/>
</dbReference>
<sequence>MQLYLTERFLRNLGGMLTRNVSPWAVTASWRLLPRLPVTYTGREDGDESREEDNETPGIKPTEVHAAHTPSRSAGSRTAWSSNQGLQKIFIGTNGSVLPPIPAGGGGASGARGRFHLAMKSPLAQQRVEVLVEDAQTMIRLCGVK</sequence>
<proteinExistence type="predicted"/>
<accession>A0A4Z2HIC6</accession>
<gene>
    <name evidence="2" type="ORF">EYF80_024224</name>
</gene>
<protein>
    <submittedName>
        <fullName evidence="2">Uncharacterized protein</fullName>
    </submittedName>
</protein>
<feature type="compositionally biased region" description="Acidic residues" evidence="1">
    <location>
        <begin position="45"/>
        <end position="55"/>
    </location>
</feature>
<dbReference type="EMBL" id="SRLO01000233">
    <property type="protein sequence ID" value="TNN65546.1"/>
    <property type="molecule type" value="Genomic_DNA"/>
</dbReference>
<dbReference type="AlphaFoldDB" id="A0A4Z2HIC6"/>
<reference evidence="2 3" key="1">
    <citation type="submission" date="2019-03" db="EMBL/GenBank/DDBJ databases">
        <title>First draft genome of Liparis tanakae, snailfish: a comprehensive survey of snailfish specific genes.</title>
        <authorList>
            <person name="Kim W."/>
            <person name="Song I."/>
            <person name="Jeong J.-H."/>
            <person name="Kim D."/>
            <person name="Kim S."/>
            <person name="Ryu S."/>
            <person name="Song J.Y."/>
            <person name="Lee S.K."/>
        </authorList>
    </citation>
    <scope>NUCLEOTIDE SEQUENCE [LARGE SCALE GENOMIC DNA]</scope>
    <source>
        <tissue evidence="2">Muscle</tissue>
    </source>
</reference>
<comment type="caution">
    <text evidence="2">The sequence shown here is derived from an EMBL/GenBank/DDBJ whole genome shotgun (WGS) entry which is preliminary data.</text>
</comment>
<evidence type="ECO:0000313" key="2">
    <source>
        <dbReference type="EMBL" id="TNN65546.1"/>
    </source>
</evidence>
<keyword evidence="3" id="KW-1185">Reference proteome</keyword>
<name>A0A4Z2HIC6_9TELE</name>
<organism evidence="2 3">
    <name type="scientific">Liparis tanakae</name>
    <name type="common">Tanaka's snailfish</name>
    <dbReference type="NCBI Taxonomy" id="230148"/>
    <lineage>
        <taxon>Eukaryota</taxon>
        <taxon>Metazoa</taxon>
        <taxon>Chordata</taxon>
        <taxon>Craniata</taxon>
        <taxon>Vertebrata</taxon>
        <taxon>Euteleostomi</taxon>
        <taxon>Actinopterygii</taxon>
        <taxon>Neopterygii</taxon>
        <taxon>Teleostei</taxon>
        <taxon>Neoteleostei</taxon>
        <taxon>Acanthomorphata</taxon>
        <taxon>Eupercaria</taxon>
        <taxon>Perciformes</taxon>
        <taxon>Cottioidei</taxon>
        <taxon>Cottales</taxon>
        <taxon>Liparidae</taxon>
        <taxon>Liparis</taxon>
    </lineage>
</organism>
<feature type="region of interest" description="Disordered" evidence="1">
    <location>
        <begin position="39"/>
        <end position="81"/>
    </location>
</feature>